<dbReference type="SUPFAM" id="SSF54236">
    <property type="entry name" value="Ubiquitin-like"/>
    <property type="match status" value="1"/>
</dbReference>
<keyword evidence="3" id="KW-0418">Kinase</keyword>
<dbReference type="SUPFAM" id="SSF49562">
    <property type="entry name" value="C2 domain (Calcium/lipid-binding domain, CaLB)"/>
    <property type="match status" value="2"/>
</dbReference>
<dbReference type="SMART" id="SM00312">
    <property type="entry name" value="PX"/>
    <property type="match status" value="1"/>
</dbReference>
<comment type="similarity">
    <text evidence="8">Belongs to the PI3/PI4-kinase family.</text>
</comment>
<dbReference type="PROSITE" id="PS51547">
    <property type="entry name" value="C2_PI3K"/>
    <property type="match status" value="1"/>
</dbReference>
<dbReference type="GO" id="GO:0035005">
    <property type="term" value="F:1-phosphatidylinositol-4-phosphate 3-kinase activity"/>
    <property type="evidence" value="ECO:0007669"/>
    <property type="project" value="UniProtKB-EC"/>
</dbReference>
<proteinExistence type="inferred from homology"/>
<dbReference type="Pfam" id="PF00792">
    <property type="entry name" value="PI3K_C2"/>
    <property type="match status" value="1"/>
</dbReference>
<dbReference type="InterPro" id="IPR016024">
    <property type="entry name" value="ARM-type_fold"/>
</dbReference>
<dbReference type="InterPro" id="IPR015433">
    <property type="entry name" value="PI3/4_kinase"/>
</dbReference>
<dbReference type="Gene3D" id="1.10.1070.11">
    <property type="entry name" value="Phosphatidylinositol 3-/4-kinase, catalytic domain"/>
    <property type="match status" value="1"/>
</dbReference>
<dbReference type="PROSITE" id="PS00915">
    <property type="entry name" value="PI3_4_KINASE_1"/>
    <property type="match status" value="1"/>
</dbReference>
<dbReference type="EnsemblMetazoa" id="XM_022805209">
    <property type="protein sequence ID" value="XP_022660944"/>
    <property type="gene ID" value="LOC111250268"/>
</dbReference>
<evidence type="ECO:0000256" key="9">
    <source>
        <dbReference type="SAM" id="MobiDB-lite"/>
    </source>
</evidence>
<name>A0A7M7K357_VARDE</name>
<dbReference type="PANTHER" id="PTHR10048">
    <property type="entry name" value="PHOSPHATIDYLINOSITOL KINASE"/>
    <property type="match status" value="1"/>
</dbReference>
<dbReference type="GO" id="GO:0005737">
    <property type="term" value="C:cytoplasm"/>
    <property type="evidence" value="ECO:0007669"/>
    <property type="project" value="TreeGrafter"/>
</dbReference>
<dbReference type="GO" id="GO:0035091">
    <property type="term" value="F:phosphatidylinositol binding"/>
    <property type="evidence" value="ECO:0007669"/>
    <property type="project" value="InterPro"/>
</dbReference>
<dbReference type="Pfam" id="PF00613">
    <property type="entry name" value="PI3Ka"/>
    <property type="match status" value="1"/>
</dbReference>
<feature type="domain" description="PX" evidence="11">
    <location>
        <begin position="1380"/>
        <end position="1496"/>
    </location>
</feature>
<feature type="domain" description="C2" evidence="10">
    <location>
        <begin position="1522"/>
        <end position="1640"/>
    </location>
</feature>
<sequence length="1651" mass="186264">MNSGTVSVMAMANQVTGASTSCGLSGTTANPSSKGTGLSGGGGGGNVMAASLLGAVPPAPLDPFLPVALSAAGTPLSTQLNATLPTLTAYGQAWNCNTGTPVGVHAPAPMKNGHFAAPPPAQLHTLTNFGSQLSSGLTSAGHHDAPSTLQTHRLATAASPYQSAHLHQQDHVGIQHRKATSDLIDLDLDSLRGDGDVLDLFDPLKVNSPSPSSRHSPPVVGSGQPFGPPSTDRQDPISDQQQQQQAGQQTIAPANEHNRQLPKASRPVPAERESLRKRESVTVVQQQQQHPSQTSGDASTPAVTTTLHNENDISCVRENEITQRASPSSEASSPGSVSEVLAKRSEERLRFLEGFRVEQRQRSANPDDEVFWSKCKQLRSEFTHDDHLTNPGLIVSPTLDTRWQEPMSVRMEISTPACERPFCFTCDVSTTIQHVISQVVYSAGLDDINMDNYALRVRGRAEYLTSDSMVREYEYAHWCVKFDRPLYLTLVKIEELRRPWQRVLRDDAHFLDVKSCDLLPADSHNVELLEIRVYLDTFRQEASRILRQSSGVVRASGVVQVVKAVCARLSRVETNDLVQALEGLERLCEADAPDLIEMERRREVVSYQLLQIQRNLHQLLDLYSETFPVDFVVCNDQMTPPTSPGKRSRKEVTLYSDSVLFQAGSLYQPRPEWLVNHDRFILCCNLVYGWRIIHQVESQNGRVGQGLFKKIDFEDWLELAVPMRLLPRESALYVKLFGLNKEDPSQRVALGWFALNLFSSKRELVQGIKLCPLWGADVDEMSGPPCCSDSPSAPLMLMQFTEFDNIVFFPKVCHEKVPKVEVDLDPEEEQRLREMLDCDPLCSLLTSEVDKKFFWDRRLFVRKLPQLLPKVLLSRDTWCWIYLKDIYATLREWKPASYISALTLLLPQFPDSEVRRVAVSWIKYVGSDELCDHLPQLVQALRFEAWEDSPVTWFLLERALTSTRVAHQMYWLLRQNEANVLSRRRVRLMMSALRIISGGAFSGLITAQDKLLRGLRTSADALKRTRENDRISCLMNSMRVINDELEQNGPLCLPLNPCLEVAGIDVKNCSYFTSNTLPLKVTFKNIEPLAESHEVIFKVGDDLRQDMLVLQMIRIMDKLWLKQGLDLRIITFECVATGKDEGMVEVVREAETLRKIQTEHGLTGSFKDKPIAEWLKKHNGSEAEYERAVENFSLSCAGYCVATYVLGICDRHNDNIMLRPSGHMFHIDFGKFLGDSQMFGSIKRDRVPFVLTSDMVYVINGGDKPSKKFQIFVEKCCEAFNILRASSNVLITLFGLMVSSGIPGLNEDAVQFVQKALMLGKSHAEASVAFTQLVREASSSMSTQMNFFIHNIAQMRFTGDHNDTLTLNFAPKIHTKKTDGRLLYYQIIGCQKKHIPEKHYVYVIRLRRDKESVDTKVHRTYDEFLEFHYKLSKLFPNAPFPPLTKSSLIGRTNTADVAEKRKTELVNFLRELQNMAEEVAHCDLVYTFFHPLYRDHDGLKEEHRLTNELQMAGPSGHYEPGSAGRIKLDLTFANQRLSIMVMHAENLRCERKTAPDAYVKTYLKPDPDKQTKRKTRIVSRCKHPTFMELVSYRYPYETLRTLVLEVSVWDHDRVQGNEMLGSAYIVLDKLDLRKPHIAWFNLLAVGRGFAS</sequence>
<evidence type="ECO:0000256" key="4">
    <source>
        <dbReference type="ARBA" id="ARBA00022840"/>
    </source>
</evidence>
<protein>
    <recommendedName>
        <fullName evidence="18">Phosphatidylinositol-4-phosphate 3-kinase</fullName>
    </recommendedName>
</protein>
<feature type="compositionally biased region" description="Low complexity" evidence="9">
    <location>
        <begin position="240"/>
        <end position="249"/>
    </location>
</feature>
<evidence type="ECO:0000313" key="17">
    <source>
        <dbReference type="Proteomes" id="UP000594260"/>
    </source>
</evidence>
<feature type="domain" description="C2 PI3K-type" evidence="15">
    <location>
        <begin position="655"/>
        <end position="804"/>
    </location>
</feature>
<dbReference type="InterPro" id="IPR036940">
    <property type="entry name" value="PI3/4_kinase_cat_sf"/>
</dbReference>
<dbReference type="PROSITE" id="PS00916">
    <property type="entry name" value="PI3_4_KINASE_2"/>
    <property type="match status" value="1"/>
</dbReference>
<dbReference type="InterPro" id="IPR011009">
    <property type="entry name" value="Kinase-like_dom_sf"/>
</dbReference>
<keyword evidence="4" id="KW-0067">ATP-binding</keyword>
<dbReference type="GO" id="GO:0016477">
    <property type="term" value="P:cell migration"/>
    <property type="evidence" value="ECO:0007669"/>
    <property type="project" value="TreeGrafter"/>
</dbReference>
<feature type="domain" description="PI3K/PI4K catalytic" evidence="12">
    <location>
        <begin position="1065"/>
        <end position="1342"/>
    </location>
</feature>
<dbReference type="EnsemblMetazoa" id="XM_022805208">
    <property type="protein sequence ID" value="XP_022660943"/>
    <property type="gene ID" value="LOC111250268"/>
</dbReference>
<dbReference type="Gene3D" id="3.10.20.90">
    <property type="entry name" value="Phosphatidylinositol 3-kinase Catalytic Subunit, Chain A, domain 1"/>
    <property type="match status" value="1"/>
</dbReference>
<evidence type="ECO:0000256" key="2">
    <source>
        <dbReference type="ARBA" id="ARBA00022741"/>
    </source>
</evidence>
<dbReference type="GO" id="GO:0048015">
    <property type="term" value="P:phosphatidylinositol-mediated signaling"/>
    <property type="evidence" value="ECO:0007669"/>
    <property type="project" value="TreeGrafter"/>
</dbReference>
<keyword evidence="1" id="KW-0808">Transferase</keyword>
<evidence type="ECO:0000259" key="14">
    <source>
        <dbReference type="PROSITE" id="PS51546"/>
    </source>
</evidence>
<dbReference type="PROSITE" id="PS51546">
    <property type="entry name" value="PI3K_RBD"/>
    <property type="match status" value="1"/>
</dbReference>
<dbReference type="Pfam" id="PF00787">
    <property type="entry name" value="PX"/>
    <property type="match status" value="1"/>
</dbReference>
<feature type="domain" description="PIK helical" evidence="13">
    <location>
        <begin position="818"/>
        <end position="996"/>
    </location>
</feature>
<accession>A0A7M7K357</accession>
<evidence type="ECO:0000259" key="15">
    <source>
        <dbReference type="PROSITE" id="PS51547"/>
    </source>
</evidence>
<dbReference type="CDD" id="cd05166">
    <property type="entry name" value="PI3Kc_II"/>
    <property type="match status" value="1"/>
</dbReference>
<reference evidence="16" key="1">
    <citation type="submission" date="2021-01" db="UniProtKB">
        <authorList>
            <consortium name="EnsemblMetazoa"/>
        </authorList>
    </citation>
    <scope>IDENTIFICATION</scope>
</reference>
<dbReference type="SUPFAM" id="SSF56112">
    <property type="entry name" value="Protein kinase-like (PK-like)"/>
    <property type="match status" value="1"/>
</dbReference>
<evidence type="ECO:0000256" key="6">
    <source>
        <dbReference type="ARBA" id="ARBA00023985"/>
    </source>
</evidence>
<dbReference type="FunFam" id="1.10.1070.11:FF:000001">
    <property type="entry name" value="Phosphatidylinositol 4,5-bisphosphate 3-kinase catalytic subunit"/>
    <property type="match status" value="1"/>
</dbReference>
<dbReference type="SMART" id="SM00146">
    <property type="entry name" value="PI3Kc"/>
    <property type="match status" value="1"/>
</dbReference>
<dbReference type="InterPro" id="IPR000341">
    <property type="entry name" value="PI3K_Ras-bd_dom"/>
</dbReference>
<evidence type="ECO:0000259" key="11">
    <source>
        <dbReference type="PROSITE" id="PS50195"/>
    </source>
</evidence>
<dbReference type="Pfam" id="PF00454">
    <property type="entry name" value="PI3_PI4_kinase"/>
    <property type="match status" value="1"/>
</dbReference>
<dbReference type="SUPFAM" id="SSF64268">
    <property type="entry name" value="PX domain"/>
    <property type="match status" value="1"/>
</dbReference>
<dbReference type="Pfam" id="PF00794">
    <property type="entry name" value="PI3K_rbd"/>
    <property type="match status" value="1"/>
</dbReference>
<dbReference type="GeneID" id="111250268"/>
<evidence type="ECO:0000256" key="8">
    <source>
        <dbReference type="PROSITE-ProRule" id="PRU00880"/>
    </source>
</evidence>
<organism evidence="16 17">
    <name type="scientific">Varroa destructor</name>
    <name type="common">Honeybee mite</name>
    <dbReference type="NCBI Taxonomy" id="109461"/>
    <lineage>
        <taxon>Eukaryota</taxon>
        <taxon>Metazoa</taxon>
        <taxon>Ecdysozoa</taxon>
        <taxon>Arthropoda</taxon>
        <taxon>Chelicerata</taxon>
        <taxon>Arachnida</taxon>
        <taxon>Acari</taxon>
        <taxon>Parasitiformes</taxon>
        <taxon>Mesostigmata</taxon>
        <taxon>Gamasina</taxon>
        <taxon>Dermanyssoidea</taxon>
        <taxon>Varroidae</taxon>
        <taxon>Varroa</taxon>
    </lineage>
</organism>
<dbReference type="InterPro" id="IPR000403">
    <property type="entry name" value="PI3/4_kinase_cat_dom"/>
</dbReference>
<dbReference type="Gene3D" id="2.60.40.150">
    <property type="entry name" value="C2 domain"/>
    <property type="match status" value="2"/>
</dbReference>
<dbReference type="GO" id="GO:0016303">
    <property type="term" value="F:1-phosphatidylinositol-3-kinase activity"/>
    <property type="evidence" value="ECO:0007669"/>
    <property type="project" value="UniProtKB-EC"/>
</dbReference>
<evidence type="ECO:0000256" key="5">
    <source>
        <dbReference type="ARBA" id="ARBA00023098"/>
    </source>
</evidence>
<feature type="compositionally biased region" description="Basic and acidic residues" evidence="9">
    <location>
        <begin position="269"/>
        <end position="280"/>
    </location>
</feature>
<dbReference type="PANTHER" id="PTHR10048:SF14">
    <property type="entry name" value="LD28067P"/>
    <property type="match status" value="1"/>
</dbReference>
<dbReference type="RefSeq" id="XP_022660944.1">
    <property type="nucleotide sequence ID" value="XM_022805209.1"/>
</dbReference>
<comment type="catalytic activity">
    <reaction evidence="7">
        <text>a 1,2-diacyl-sn-glycero-3-phospho-(1D-myo-inositol 4-phosphate) + ATP = a 1,2-diacyl-sn-glycero-3-phospho-(1D-myo-inositol-3,4-bisphosphate) + ADP + H(+)</text>
        <dbReference type="Rhea" id="RHEA:18373"/>
        <dbReference type="ChEBI" id="CHEBI:15378"/>
        <dbReference type="ChEBI" id="CHEBI:30616"/>
        <dbReference type="ChEBI" id="CHEBI:57658"/>
        <dbReference type="ChEBI" id="CHEBI:58178"/>
        <dbReference type="ChEBI" id="CHEBI:456216"/>
        <dbReference type="EC" id="2.7.1.154"/>
    </reaction>
    <physiologicalReaction direction="left-to-right" evidence="7">
        <dbReference type="Rhea" id="RHEA:18374"/>
    </physiologicalReaction>
</comment>
<dbReference type="SUPFAM" id="SSF48371">
    <property type="entry name" value="ARM repeat"/>
    <property type="match status" value="1"/>
</dbReference>
<dbReference type="SMART" id="SM00145">
    <property type="entry name" value="PI3Ka"/>
    <property type="match status" value="1"/>
</dbReference>
<evidence type="ECO:0000259" key="10">
    <source>
        <dbReference type="PROSITE" id="PS50004"/>
    </source>
</evidence>
<dbReference type="GO" id="GO:0005942">
    <property type="term" value="C:phosphatidylinositol 3-kinase complex"/>
    <property type="evidence" value="ECO:0007669"/>
    <property type="project" value="TreeGrafter"/>
</dbReference>
<dbReference type="Gene3D" id="1.25.40.70">
    <property type="entry name" value="Phosphatidylinositol 3-kinase, accessory domain (PIK)"/>
    <property type="match status" value="1"/>
</dbReference>
<evidence type="ECO:0000256" key="1">
    <source>
        <dbReference type="ARBA" id="ARBA00022679"/>
    </source>
</evidence>
<dbReference type="PROSITE" id="PS51545">
    <property type="entry name" value="PIK_HELICAL"/>
    <property type="match status" value="1"/>
</dbReference>
<dbReference type="InterPro" id="IPR029071">
    <property type="entry name" value="Ubiquitin-like_domsf"/>
</dbReference>
<dbReference type="InterPro" id="IPR018936">
    <property type="entry name" value="PI3/4_kinase_CS"/>
</dbReference>
<dbReference type="InterPro" id="IPR036871">
    <property type="entry name" value="PX_dom_sf"/>
</dbReference>
<keyword evidence="17" id="KW-1185">Reference proteome</keyword>
<dbReference type="Proteomes" id="UP000594260">
    <property type="component" value="Unplaced"/>
</dbReference>
<dbReference type="InterPro" id="IPR001683">
    <property type="entry name" value="PX_dom"/>
</dbReference>
<feature type="region of interest" description="Disordered" evidence="9">
    <location>
        <begin position="202"/>
        <end position="316"/>
    </location>
</feature>
<dbReference type="GO" id="GO:0005524">
    <property type="term" value="F:ATP binding"/>
    <property type="evidence" value="ECO:0007669"/>
    <property type="project" value="UniProtKB-KW"/>
</dbReference>
<dbReference type="PROSITE" id="PS50195">
    <property type="entry name" value="PX"/>
    <property type="match status" value="1"/>
</dbReference>
<dbReference type="PROSITE" id="PS50290">
    <property type="entry name" value="PI3_4_KINASE_3"/>
    <property type="match status" value="1"/>
</dbReference>
<evidence type="ECO:0000259" key="12">
    <source>
        <dbReference type="PROSITE" id="PS50290"/>
    </source>
</evidence>
<keyword evidence="5" id="KW-0443">Lipid metabolism</keyword>
<feature type="compositionally biased region" description="Low complexity" evidence="9">
    <location>
        <begin position="208"/>
        <end position="223"/>
    </location>
</feature>
<keyword evidence="2" id="KW-0547">Nucleotide-binding</keyword>
<evidence type="ECO:0000256" key="3">
    <source>
        <dbReference type="ARBA" id="ARBA00022777"/>
    </source>
</evidence>
<dbReference type="Gene3D" id="3.30.1010.10">
    <property type="entry name" value="Phosphatidylinositol 3-kinase Catalytic Subunit, Chain A, domain 4"/>
    <property type="match status" value="1"/>
</dbReference>
<feature type="domain" description="PI3K-RBD" evidence="14">
    <location>
        <begin position="404"/>
        <end position="492"/>
    </location>
</feature>
<feature type="compositionally biased region" description="Polar residues" evidence="9">
    <location>
        <begin position="296"/>
        <end position="308"/>
    </location>
</feature>
<dbReference type="RefSeq" id="XP_022660943.1">
    <property type="nucleotide sequence ID" value="XM_022805208.1"/>
</dbReference>
<dbReference type="Pfam" id="PF00168">
    <property type="entry name" value="C2"/>
    <property type="match status" value="1"/>
</dbReference>
<evidence type="ECO:0008006" key="18">
    <source>
        <dbReference type="Google" id="ProtNLM"/>
    </source>
</evidence>
<dbReference type="InterPro" id="IPR002420">
    <property type="entry name" value="PI3K-type_C2_dom"/>
</dbReference>
<dbReference type="CDD" id="cd08381">
    <property type="entry name" value="C2B_PI3K_class_II"/>
    <property type="match status" value="1"/>
</dbReference>
<dbReference type="Gene3D" id="3.30.1520.10">
    <property type="entry name" value="Phox-like domain"/>
    <property type="match status" value="1"/>
</dbReference>
<evidence type="ECO:0000259" key="13">
    <source>
        <dbReference type="PROSITE" id="PS51545"/>
    </source>
</evidence>
<evidence type="ECO:0000256" key="7">
    <source>
        <dbReference type="ARBA" id="ARBA00029297"/>
    </source>
</evidence>
<dbReference type="GO" id="GO:0043491">
    <property type="term" value="P:phosphatidylinositol 3-kinase/protein kinase B signal transduction"/>
    <property type="evidence" value="ECO:0007669"/>
    <property type="project" value="TreeGrafter"/>
</dbReference>
<dbReference type="GO" id="GO:0005886">
    <property type="term" value="C:plasma membrane"/>
    <property type="evidence" value="ECO:0007669"/>
    <property type="project" value="TreeGrafter"/>
</dbReference>
<dbReference type="PROSITE" id="PS50004">
    <property type="entry name" value="C2"/>
    <property type="match status" value="1"/>
</dbReference>
<dbReference type="InterPro" id="IPR042236">
    <property type="entry name" value="PI3K_accessory_sf"/>
</dbReference>
<dbReference type="InterPro" id="IPR001263">
    <property type="entry name" value="PI3K_accessory_dom"/>
</dbReference>
<dbReference type="SMART" id="SM00239">
    <property type="entry name" value="C2"/>
    <property type="match status" value="1"/>
</dbReference>
<feature type="compositionally biased region" description="Low complexity" evidence="9">
    <location>
        <begin position="281"/>
        <end position="295"/>
    </location>
</feature>
<dbReference type="InterPro" id="IPR035892">
    <property type="entry name" value="C2_domain_sf"/>
</dbReference>
<evidence type="ECO:0000313" key="16">
    <source>
        <dbReference type="EnsemblMetazoa" id="XP_022660943"/>
    </source>
</evidence>
<comment type="catalytic activity">
    <reaction evidence="6">
        <text>a 1,2-diacyl-sn-glycero-3-phospho-(1D-myo-inositol) + ATP = a 1,2-diacyl-sn-glycero-3-phospho-(1D-myo-inositol-3-phosphate) + ADP + H(+)</text>
        <dbReference type="Rhea" id="RHEA:12709"/>
        <dbReference type="ChEBI" id="CHEBI:15378"/>
        <dbReference type="ChEBI" id="CHEBI:30616"/>
        <dbReference type="ChEBI" id="CHEBI:57880"/>
        <dbReference type="ChEBI" id="CHEBI:58088"/>
        <dbReference type="ChEBI" id="CHEBI:456216"/>
        <dbReference type="EC" id="2.7.1.137"/>
    </reaction>
    <physiologicalReaction direction="left-to-right" evidence="6">
        <dbReference type="Rhea" id="RHEA:12710"/>
    </physiologicalReaction>
</comment>
<dbReference type="InterPro" id="IPR000008">
    <property type="entry name" value="C2_dom"/>
</dbReference>
<dbReference type="FunFam" id="3.30.1010.10:FF:000001">
    <property type="entry name" value="Phosphatidylinositol 4-phosphate 3-kinase C2 domain-containing subunit beta"/>
    <property type="match status" value="1"/>
</dbReference>